<sequence>MCQQELKAQTINYSPAGTWRQPAITHASDGHLAEGRIKKDNNALI</sequence>
<accession>A0A095AVW7</accession>
<keyword evidence="2" id="KW-1185">Reference proteome</keyword>
<evidence type="ECO:0000313" key="2">
    <source>
        <dbReference type="Proteomes" id="UP000029448"/>
    </source>
</evidence>
<comment type="caution">
    <text evidence="1">The sequence shown here is derived from an EMBL/GenBank/DDBJ whole genome shotgun (WGS) entry which is preliminary data.</text>
</comment>
<organism evidence="1 2">
    <name type="scientific">Acetobacter tropicalis</name>
    <dbReference type="NCBI Taxonomy" id="104102"/>
    <lineage>
        <taxon>Bacteria</taxon>
        <taxon>Pseudomonadati</taxon>
        <taxon>Pseudomonadota</taxon>
        <taxon>Alphaproteobacteria</taxon>
        <taxon>Acetobacterales</taxon>
        <taxon>Acetobacteraceae</taxon>
        <taxon>Acetobacter</taxon>
    </lineage>
</organism>
<dbReference type="Proteomes" id="UP000029448">
    <property type="component" value="Unassembled WGS sequence"/>
</dbReference>
<reference evidence="1 2" key="1">
    <citation type="submission" date="2014-06" db="EMBL/GenBank/DDBJ databases">
        <title>Functional and comparative genomic analyses of the Drosophila gut microbiota identify candidate symbiosis factors.</title>
        <authorList>
            <person name="Newell P.D."/>
            <person name="Chaston J.M."/>
            <person name="Douglas A.E."/>
        </authorList>
    </citation>
    <scope>NUCLEOTIDE SEQUENCE [LARGE SCALE GENOMIC DNA]</scope>
    <source>
        <strain evidence="1 2">DmCS_006</strain>
    </source>
</reference>
<protein>
    <submittedName>
        <fullName evidence="1">Uncharacterized protein</fullName>
    </submittedName>
</protein>
<proteinExistence type="predicted"/>
<dbReference type="PATRIC" id="fig|104102.7.peg.3232"/>
<evidence type="ECO:0000313" key="1">
    <source>
        <dbReference type="EMBL" id="KGB20913.1"/>
    </source>
</evidence>
<dbReference type="EMBL" id="JOKM01000106">
    <property type="protein sequence ID" value="KGB20913.1"/>
    <property type="molecule type" value="Genomic_DNA"/>
</dbReference>
<gene>
    <name evidence="1" type="ORF">AtDm6_3278</name>
</gene>
<name>A0A095AVW7_9PROT</name>
<dbReference type="AlphaFoldDB" id="A0A095AVW7"/>